<dbReference type="EMBL" id="PIQN01000014">
    <property type="protein sequence ID" value="PKA42100.1"/>
    <property type="molecule type" value="Genomic_DNA"/>
</dbReference>
<gene>
    <name evidence="3" type="ORF">CWR43_18420</name>
    <name evidence="4" type="ORF">N2599_24470</name>
</gene>
<geneLocation type="plasmid" evidence="4 6">
    <name>pWSM1592_1</name>
</geneLocation>
<dbReference type="Proteomes" id="UP000232164">
    <property type="component" value="Unassembled WGS sequence"/>
</dbReference>
<dbReference type="InterPro" id="IPR011034">
    <property type="entry name" value="Formyl_transferase-like_C_sf"/>
</dbReference>
<dbReference type="SUPFAM" id="SSF53328">
    <property type="entry name" value="Formyltransferase"/>
    <property type="match status" value="1"/>
</dbReference>
<feature type="domain" description="Formyl transferase C-terminal" evidence="2">
    <location>
        <begin position="203"/>
        <end position="291"/>
    </location>
</feature>
<evidence type="ECO:0000259" key="2">
    <source>
        <dbReference type="Pfam" id="PF02911"/>
    </source>
</evidence>
<dbReference type="Proteomes" id="UP001060123">
    <property type="component" value="Plasmid pWSM1592_1"/>
</dbReference>
<dbReference type="Gene3D" id="3.40.50.12230">
    <property type="match status" value="1"/>
</dbReference>
<dbReference type="STRING" id="1041146.GCA_000427985_01541"/>
<name>A0A2N0D7L8_RHISU</name>
<dbReference type="GO" id="GO:0004479">
    <property type="term" value="F:methionyl-tRNA formyltransferase activity"/>
    <property type="evidence" value="ECO:0007669"/>
    <property type="project" value="TreeGrafter"/>
</dbReference>
<sequence>MRIVVVGAVESTVAAIEALLESQTAPAAVVTLPRKALGRHSDAIDISQAVSATLPIIYAEDVNSAPIVAEVRQLNPDIIFIVGWSQVCKAPFREAARLGCIGFHPSLLPKLRGRAVIPWTILTHQQETGASFFWVDDGIDTGDILRQQRFRLRNDETARSLYDRQRSAIRELIPQIVNDFHQGVATRTPQDHDHATYCARRRPQDGKIDWHADAAGVLTFIRAVGDPYPGAFTTMDGERLSIWTARPYADSHRYIGLPGQIQTLTTGGFVVRCGNGECVEVTKWTTPADRKIARHAVLGEAE</sequence>
<dbReference type="SUPFAM" id="SSF50486">
    <property type="entry name" value="FMT C-terminal domain-like"/>
    <property type="match status" value="1"/>
</dbReference>
<dbReference type="PANTHER" id="PTHR11138">
    <property type="entry name" value="METHIONYL-TRNA FORMYLTRANSFERASE"/>
    <property type="match status" value="1"/>
</dbReference>
<dbReference type="InterPro" id="IPR005793">
    <property type="entry name" value="Formyl_trans_C"/>
</dbReference>
<keyword evidence="6" id="KW-1185">Reference proteome</keyword>
<dbReference type="PANTHER" id="PTHR11138:SF5">
    <property type="entry name" value="METHIONYL-TRNA FORMYLTRANSFERASE, MITOCHONDRIAL"/>
    <property type="match status" value="1"/>
</dbReference>
<reference evidence="3 5" key="1">
    <citation type="submission" date="2017-11" db="EMBL/GenBank/DDBJ databases">
        <authorList>
            <person name="Han C.G."/>
        </authorList>
    </citation>
    <scope>NUCLEOTIDE SEQUENCE [LARGE SCALE GENOMIC DNA]</scope>
    <source>
        <strain evidence="3 5">HCNT1</strain>
    </source>
</reference>
<evidence type="ECO:0000259" key="1">
    <source>
        <dbReference type="Pfam" id="PF00551"/>
    </source>
</evidence>
<evidence type="ECO:0000313" key="6">
    <source>
        <dbReference type="Proteomes" id="UP001060123"/>
    </source>
</evidence>
<dbReference type="CDD" id="cd08651">
    <property type="entry name" value="FMT_core_like_4"/>
    <property type="match status" value="1"/>
</dbReference>
<dbReference type="InterPro" id="IPR002376">
    <property type="entry name" value="Formyl_transf_N"/>
</dbReference>
<dbReference type="InterPro" id="IPR036477">
    <property type="entry name" value="Formyl_transf_N_sf"/>
</dbReference>
<feature type="domain" description="Formyl transferase N-terminal" evidence="1">
    <location>
        <begin position="1"/>
        <end position="176"/>
    </location>
</feature>
<organism evidence="3 5">
    <name type="scientific">Rhizobium sullae</name>
    <name type="common">Rhizobium hedysari</name>
    <dbReference type="NCBI Taxonomy" id="50338"/>
    <lineage>
        <taxon>Bacteria</taxon>
        <taxon>Pseudomonadati</taxon>
        <taxon>Pseudomonadota</taxon>
        <taxon>Alphaproteobacteria</taxon>
        <taxon>Hyphomicrobiales</taxon>
        <taxon>Rhizobiaceae</taxon>
        <taxon>Rhizobium/Agrobacterium group</taxon>
        <taxon>Rhizobium</taxon>
    </lineage>
</organism>
<keyword evidence="3" id="KW-0808">Transferase</keyword>
<accession>A0A2N0D7L8</accession>
<reference evidence="3 5" key="2">
    <citation type="submission" date="2017-12" db="EMBL/GenBank/DDBJ databases">
        <title>Genome sequence of Rhizobium sullae HCNT1 isolated from Sulla coronaria nodules and featuring peculiar denitrification phenotypes.</title>
        <authorList>
            <person name="De Diego-Diaz B."/>
            <person name="Treu L."/>
            <person name="Campanaro S."/>
            <person name="Da Silva Duarte V."/>
            <person name="Basaglia M."/>
            <person name="Favaro L."/>
            <person name="Casella S."/>
            <person name="Squartini A."/>
        </authorList>
    </citation>
    <scope>NUCLEOTIDE SEQUENCE [LARGE SCALE GENOMIC DNA]</scope>
    <source>
        <strain evidence="3 5">HCNT1</strain>
    </source>
</reference>
<evidence type="ECO:0000313" key="5">
    <source>
        <dbReference type="Proteomes" id="UP000232164"/>
    </source>
</evidence>
<dbReference type="CDD" id="cd08702">
    <property type="entry name" value="Arna_FMT_C"/>
    <property type="match status" value="1"/>
</dbReference>
<dbReference type="Pfam" id="PF00551">
    <property type="entry name" value="Formyl_trans_N"/>
    <property type="match status" value="1"/>
</dbReference>
<dbReference type="Pfam" id="PF02911">
    <property type="entry name" value="Formyl_trans_C"/>
    <property type="match status" value="1"/>
</dbReference>
<evidence type="ECO:0000313" key="4">
    <source>
        <dbReference type="EMBL" id="UWU18393.1"/>
    </source>
</evidence>
<reference evidence="4" key="3">
    <citation type="submission" date="2022-09" db="EMBL/GenBank/DDBJ databases">
        <title>Australian commercial rhizobial inoculants.</title>
        <authorList>
            <person name="Kohlmeier M.G."/>
            <person name="O'Hara G.W."/>
            <person name="Colombi E."/>
            <person name="Ramsay J.P."/>
            <person name="Terpolilli J."/>
        </authorList>
    </citation>
    <scope>NUCLEOTIDE SEQUENCE</scope>
    <source>
        <strain evidence="4">WSM1592</strain>
        <plasmid evidence="4">pWSM1592_1</plasmid>
    </source>
</reference>
<protein>
    <submittedName>
        <fullName evidence="3">Methionyl-tRNA formyltransferase</fullName>
    </submittedName>
</protein>
<proteinExistence type="predicted"/>
<keyword evidence="4" id="KW-0614">Plasmid</keyword>
<dbReference type="RefSeq" id="WP_027510990.1">
    <property type="nucleotide sequence ID" value="NZ_CP104144.1"/>
</dbReference>
<dbReference type="EMBL" id="CP104144">
    <property type="protein sequence ID" value="UWU18393.1"/>
    <property type="molecule type" value="Genomic_DNA"/>
</dbReference>
<dbReference type="GO" id="GO:0005829">
    <property type="term" value="C:cytosol"/>
    <property type="evidence" value="ECO:0007669"/>
    <property type="project" value="TreeGrafter"/>
</dbReference>
<dbReference type="AlphaFoldDB" id="A0A2N0D7L8"/>
<evidence type="ECO:0000313" key="3">
    <source>
        <dbReference type="EMBL" id="PKA42100.1"/>
    </source>
</evidence>